<dbReference type="HAMAP" id="MF_01151">
    <property type="entry name" value="GrpE"/>
    <property type="match status" value="1"/>
</dbReference>
<evidence type="ECO:0000256" key="2">
    <source>
        <dbReference type="ARBA" id="ARBA00023186"/>
    </source>
</evidence>
<sequence length="228" mass="26660">MLKDKEAKPMNIEDEEQKMTEHITSEQKSSEEVPETTEHIDEIEALKIENENLKKELNEYKDRLLRKAAEFENYRKRLEADLSNALKYANEKLLLEILPIVDDLERSIASGKEKSDFDSFYQGIKMIYTKLMKVLEAHGVKPFESIGKPFDVYYHEALLRIPRDDVPPDTVVDEVERGYMYYDKVLRHAKVIVSSPVESLKETGKTEESDQKIERGNEFNFGDDHRQE</sequence>
<keyword evidence="3 4" id="KW-0346">Stress response</keyword>
<dbReference type="EMBL" id="FAOP01000007">
    <property type="protein sequence ID" value="CUU07789.1"/>
    <property type="molecule type" value="Genomic_DNA"/>
</dbReference>
<organism evidence="7 8">
    <name type="scientific">Candidatus Kryptonium thompsonii</name>
    <dbReference type="NCBI Taxonomy" id="1633631"/>
    <lineage>
        <taxon>Bacteria</taxon>
        <taxon>Pseudomonadati</taxon>
        <taxon>Candidatus Kryptoniota</taxon>
        <taxon>Candidatus Kryptonium</taxon>
    </lineage>
</organism>
<dbReference type="InterPro" id="IPR013805">
    <property type="entry name" value="GrpE_CC"/>
</dbReference>
<dbReference type="PROSITE" id="PS01071">
    <property type="entry name" value="GRPE"/>
    <property type="match status" value="1"/>
</dbReference>
<comment type="similarity">
    <text evidence="1 3 5">Belongs to the GrpE family.</text>
</comment>
<comment type="function">
    <text evidence="3 4">Participates actively in the response to hyperosmotic and heat shock by preventing the aggregation of stress-denatured proteins, in association with DnaK and GrpE. It is the nucleotide exchange factor for DnaK and may function as a thermosensor. Unfolded proteins bind initially to DnaJ; upon interaction with the DnaJ-bound protein, DnaK hydrolyzes its bound ATP, resulting in the formation of a stable complex. GrpE releases ADP from DnaK; ATP binding to DnaK triggers the release of the substrate protein, thus completing the reaction cycle. Several rounds of ATP-dependent interactions between DnaJ, DnaK and GrpE are required for fully efficient folding.</text>
</comment>
<dbReference type="CDD" id="cd00446">
    <property type="entry name" value="GrpE"/>
    <property type="match status" value="1"/>
</dbReference>
<evidence type="ECO:0000313" key="8">
    <source>
        <dbReference type="Proteomes" id="UP000182011"/>
    </source>
</evidence>
<feature type="region of interest" description="Disordered" evidence="6">
    <location>
        <begin position="1"/>
        <end position="38"/>
    </location>
</feature>
<dbReference type="PRINTS" id="PR00773">
    <property type="entry name" value="GRPEPROTEIN"/>
</dbReference>
<feature type="compositionally biased region" description="Basic and acidic residues" evidence="6">
    <location>
        <begin position="199"/>
        <end position="228"/>
    </location>
</feature>
<accession>A0A0P1M6I5</accession>
<dbReference type="NCBIfam" id="NF010738">
    <property type="entry name" value="PRK14140.1"/>
    <property type="match status" value="1"/>
</dbReference>
<gene>
    <name evidence="3" type="primary">grpE</name>
    <name evidence="7" type="ORF">JGI4_01901</name>
</gene>
<keyword evidence="3" id="KW-0963">Cytoplasm</keyword>
<evidence type="ECO:0000256" key="4">
    <source>
        <dbReference type="RuleBase" id="RU000639"/>
    </source>
</evidence>
<dbReference type="RefSeq" id="WP_075426758.1">
    <property type="nucleotide sequence ID" value="NZ_CZVJ01000044.1"/>
</dbReference>
<dbReference type="SUPFAM" id="SSF58014">
    <property type="entry name" value="Coiled-coil domain of nucleotide exchange factor GrpE"/>
    <property type="match status" value="1"/>
</dbReference>
<dbReference type="GO" id="GO:0000774">
    <property type="term" value="F:adenyl-nucleotide exchange factor activity"/>
    <property type="evidence" value="ECO:0007669"/>
    <property type="project" value="InterPro"/>
</dbReference>
<evidence type="ECO:0000313" key="7">
    <source>
        <dbReference type="EMBL" id="CUU07789.1"/>
    </source>
</evidence>
<evidence type="ECO:0000256" key="3">
    <source>
        <dbReference type="HAMAP-Rule" id="MF_01151"/>
    </source>
</evidence>
<evidence type="ECO:0000256" key="1">
    <source>
        <dbReference type="ARBA" id="ARBA00009054"/>
    </source>
</evidence>
<dbReference type="PANTHER" id="PTHR21237:SF23">
    <property type="entry name" value="GRPE PROTEIN HOMOLOG, MITOCHONDRIAL"/>
    <property type="match status" value="1"/>
</dbReference>
<dbReference type="GO" id="GO:0051082">
    <property type="term" value="F:unfolded protein binding"/>
    <property type="evidence" value="ECO:0007669"/>
    <property type="project" value="TreeGrafter"/>
</dbReference>
<comment type="subcellular location">
    <subcellularLocation>
        <location evidence="3">Cytoplasm</location>
    </subcellularLocation>
</comment>
<evidence type="ECO:0000256" key="6">
    <source>
        <dbReference type="SAM" id="MobiDB-lite"/>
    </source>
</evidence>
<feature type="compositionally biased region" description="Basic and acidic residues" evidence="6">
    <location>
        <begin position="17"/>
        <end position="38"/>
    </location>
</feature>
<dbReference type="Proteomes" id="UP000182011">
    <property type="component" value="Unassembled WGS sequence"/>
</dbReference>
<protein>
    <recommendedName>
        <fullName evidence="3 4">Protein GrpE</fullName>
    </recommendedName>
    <alternativeName>
        <fullName evidence="3">HSP-70 cofactor</fullName>
    </alternativeName>
</protein>
<dbReference type="Gene3D" id="2.30.22.10">
    <property type="entry name" value="Head domain of nucleotide exchange factor GrpE"/>
    <property type="match status" value="1"/>
</dbReference>
<accession>A0A0P1LM24</accession>
<dbReference type="Pfam" id="PF01025">
    <property type="entry name" value="GrpE"/>
    <property type="match status" value="1"/>
</dbReference>
<dbReference type="GO" id="GO:0051087">
    <property type="term" value="F:protein-folding chaperone binding"/>
    <property type="evidence" value="ECO:0007669"/>
    <property type="project" value="InterPro"/>
</dbReference>
<dbReference type="InterPro" id="IPR000740">
    <property type="entry name" value="GrpE"/>
</dbReference>
<keyword evidence="2 3" id="KW-0143">Chaperone</keyword>
<proteinExistence type="inferred from homology"/>
<dbReference type="STRING" id="1633631.GCA_001442925_01896"/>
<reference evidence="7 8" key="1">
    <citation type="submission" date="2015-11" db="EMBL/GenBank/DDBJ databases">
        <authorList>
            <person name="Zhang Y."/>
            <person name="Guo Z."/>
        </authorList>
    </citation>
    <scope>NUCLEOTIDE SEQUENCE [LARGE SCALE GENOMIC DNA]</scope>
    <source>
        <strain evidence="7">JGI-4</strain>
    </source>
</reference>
<name>A0A0P1M893_9BACT</name>
<feature type="region of interest" description="Disordered" evidence="6">
    <location>
        <begin position="198"/>
        <end position="228"/>
    </location>
</feature>
<accession>A0A0P1M893</accession>
<dbReference type="AlphaFoldDB" id="A0A0P1M893"/>
<dbReference type="SUPFAM" id="SSF51064">
    <property type="entry name" value="Head domain of nucleotide exchange factor GrpE"/>
    <property type="match status" value="1"/>
</dbReference>
<dbReference type="Gene3D" id="3.90.20.20">
    <property type="match status" value="1"/>
</dbReference>
<accession>A0A0S4NCR8</accession>
<dbReference type="GO" id="GO:0006457">
    <property type="term" value="P:protein folding"/>
    <property type="evidence" value="ECO:0007669"/>
    <property type="project" value="InterPro"/>
</dbReference>
<dbReference type="GO" id="GO:0042803">
    <property type="term" value="F:protein homodimerization activity"/>
    <property type="evidence" value="ECO:0007669"/>
    <property type="project" value="InterPro"/>
</dbReference>
<dbReference type="GO" id="GO:0005737">
    <property type="term" value="C:cytoplasm"/>
    <property type="evidence" value="ECO:0007669"/>
    <property type="project" value="UniProtKB-SubCell"/>
</dbReference>
<comment type="subunit">
    <text evidence="3">Homodimer.</text>
</comment>
<accession>A0A0P1MHD7</accession>
<dbReference type="InterPro" id="IPR009012">
    <property type="entry name" value="GrpE_head"/>
</dbReference>
<evidence type="ECO:0000256" key="5">
    <source>
        <dbReference type="RuleBase" id="RU004478"/>
    </source>
</evidence>
<dbReference type="PANTHER" id="PTHR21237">
    <property type="entry name" value="GRPE PROTEIN"/>
    <property type="match status" value="1"/>
</dbReference>
<accession>A0A0P1M7G2</accession>